<keyword evidence="1" id="KW-0472">Membrane</keyword>
<feature type="transmembrane region" description="Helical" evidence="1">
    <location>
        <begin position="79"/>
        <end position="102"/>
    </location>
</feature>
<gene>
    <name evidence="2" type="ORF">WKV53_13815</name>
</gene>
<feature type="transmembrane region" description="Helical" evidence="1">
    <location>
        <begin position="180"/>
        <end position="196"/>
    </location>
</feature>
<feature type="transmembrane region" description="Helical" evidence="1">
    <location>
        <begin position="203"/>
        <end position="220"/>
    </location>
</feature>
<proteinExistence type="predicted"/>
<name>A0ABU9AVN2_9BACT</name>
<feature type="transmembrane region" description="Helical" evidence="1">
    <location>
        <begin position="9"/>
        <end position="26"/>
    </location>
</feature>
<keyword evidence="1" id="KW-0812">Transmembrane</keyword>
<evidence type="ECO:0000313" key="3">
    <source>
        <dbReference type="Proteomes" id="UP001371305"/>
    </source>
</evidence>
<comment type="caution">
    <text evidence="2">The sequence shown here is derived from an EMBL/GenBank/DDBJ whole genome shotgun (WGS) entry which is preliminary data.</text>
</comment>
<dbReference type="Proteomes" id="UP001371305">
    <property type="component" value="Unassembled WGS sequence"/>
</dbReference>
<evidence type="ECO:0000256" key="1">
    <source>
        <dbReference type="SAM" id="Phobius"/>
    </source>
</evidence>
<feature type="transmembrane region" description="Helical" evidence="1">
    <location>
        <begin position="108"/>
        <end position="129"/>
    </location>
</feature>
<keyword evidence="3" id="KW-1185">Reference proteome</keyword>
<feature type="transmembrane region" description="Helical" evidence="1">
    <location>
        <begin position="141"/>
        <end position="160"/>
    </location>
</feature>
<reference evidence="2 3" key="1">
    <citation type="submission" date="2024-04" db="EMBL/GenBank/DDBJ databases">
        <title>Luteolibacter sp. isolated from soil.</title>
        <authorList>
            <person name="An J."/>
        </authorList>
    </citation>
    <scope>NUCLEOTIDE SEQUENCE [LARGE SCALE GENOMIC DNA]</scope>
    <source>
        <strain evidence="2 3">Y139</strain>
    </source>
</reference>
<dbReference type="EMBL" id="JBBUKT010000005">
    <property type="protein sequence ID" value="MEK7951588.1"/>
    <property type="molecule type" value="Genomic_DNA"/>
</dbReference>
<keyword evidence="1" id="KW-1133">Transmembrane helix</keyword>
<dbReference type="RefSeq" id="WP_341405213.1">
    <property type="nucleotide sequence ID" value="NZ_JBBUKT010000005.1"/>
</dbReference>
<evidence type="ECO:0000313" key="2">
    <source>
        <dbReference type="EMBL" id="MEK7951588.1"/>
    </source>
</evidence>
<feature type="transmembrane region" description="Helical" evidence="1">
    <location>
        <begin position="32"/>
        <end position="52"/>
    </location>
</feature>
<protein>
    <submittedName>
        <fullName evidence="2">Uncharacterized protein</fullName>
    </submittedName>
</protein>
<accession>A0ABU9AVN2</accession>
<sequence>MPHTPFTRFLAWALVVLTAVALFWPDDRALQWAAYGSGAVVILVMMFTWSVVKNSPPLDDRAFHRCLPPGPGREFLRTIWIHLLVLGAVALGVLVYCGMWNFSWRAASWGVVMLTVPAWVLMSAVGIASSAGSSQQHRKSAAWFAIFATPVFSTGLLQWLNRGVDPSGWDYVYFTPERTTVLTGATLYPLVWWLVAARKRRTLGLVLGGATSALLPWLVLRGDFVKVREMDVPLDPPASEAAEKLTLSRKPFAGSDKTWIPVEDLIEIDGLAEGEHTCVALSVEFGNDPNRGVPQAYGSQSSRTRDRQMQENFGVYELRDNRFSHFRYPTRVGAFVSKQGGKIVWGKGAVDQSLRKLLPPVESFEYSQEWQNVPPSPPVVRNPADPSLTRADFPTDTTYFAPLDFYKRVNPTSFRAMPWTVAIMNPCSWKLLGSCAATEGTSFRLETGRMLKVLPLKQEADGNGDLRIRHYREELWQARGPWFGADEGLNRSEVSIAIVAIDEAGKHAYLIGEFSAPSSRRVMLGRCESFTISTGVGGNAGMERAEMMRKSRLYVFMNQTGGFARKVVLPGVE</sequence>
<organism evidence="2 3">
    <name type="scientific">Luteolibacter soli</name>
    <dbReference type="NCBI Taxonomy" id="3135280"/>
    <lineage>
        <taxon>Bacteria</taxon>
        <taxon>Pseudomonadati</taxon>
        <taxon>Verrucomicrobiota</taxon>
        <taxon>Verrucomicrobiia</taxon>
        <taxon>Verrucomicrobiales</taxon>
        <taxon>Verrucomicrobiaceae</taxon>
        <taxon>Luteolibacter</taxon>
    </lineage>
</organism>